<dbReference type="OrthoDB" id="5451115at2"/>
<proteinExistence type="predicted"/>
<reference evidence="3" key="2">
    <citation type="submission" date="2006-05" db="EMBL/GenBank/DDBJ databases">
        <title>Sequencing of the draft genome and assembly of Desulfuromonas acetoxidans DSM 684.</title>
        <authorList>
            <consortium name="US DOE Joint Genome Institute (JGI-PGF)"/>
            <person name="Copeland A."/>
            <person name="Lucas S."/>
            <person name="Lapidus A."/>
            <person name="Barry K."/>
            <person name="Detter J.C."/>
            <person name="Glavina del Rio T."/>
            <person name="Hammon N."/>
            <person name="Israni S."/>
            <person name="Dalin E."/>
            <person name="Tice H."/>
            <person name="Bruce D."/>
            <person name="Pitluck S."/>
            <person name="Richardson P."/>
        </authorList>
    </citation>
    <scope>NUCLEOTIDE SEQUENCE [LARGE SCALE GENOMIC DNA]</scope>
    <source>
        <strain evidence="3">DSM 684</strain>
    </source>
</reference>
<dbReference type="Proteomes" id="UP000005695">
    <property type="component" value="Unassembled WGS sequence"/>
</dbReference>
<protein>
    <recommendedName>
        <fullName evidence="2">Serine hydrolase domain-containing protein</fullName>
    </recommendedName>
</protein>
<evidence type="ECO:0000313" key="3">
    <source>
        <dbReference type="EMBL" id="EAT17011.1"/>
    </source>
</evidence>
<dbReference type="Pfam" id="PF03959">
    <property type="entry name" value="FSH1"/>
    <property type="match status" value="1"/>
</dbReference>
<feature type="domain" description="Serine hydrolase" evidence="2">
    <location>
        <begin position="127"/>
        <end position="253"/>
    </location>
</feature>
<organism evidence="3 4">
    <name type="scientific">Desulfuromonas acetoxidans (strain DSM 684 / 11070)</name>
    <dbReference type="NCBI Taxonomy" id="281689"/>
    <lineage>
        <taxon>Bacteria</taxon>
        <taxon>Pseudomonadati</taxon>
        <taxon>Thermodesulfobacteriota</taxon>
        <taxon>Desulfuromonadia</taxon>
        <taxon>Desulfuromonadales</taxon>
        <taxon>Desulfuromonadaceae</taxon>
        <taxon>Desulfuromonas</taxon>
    </lineage>
</organism>
<keyword evidence="4" id="KW-1185">Reference proteome</keyword>
<keyword evidence="1" id="KW-0732">Signal</keyword>
<dbReference type="InterPro" id="IPR029058">
    <property type="entry name" value="AB_hydrolase_fold"/>
</dbReference>
<sequence length="283" mass="31372">MGKRHGKVFRLCVVILAVLMSACVSQPRQMTRATLHDLVVRHGYQDRALEAEGLPMISVVPTDIHRPVNVLRVYLEGDGLAWRSRRQVSDNPTPVTPVALQLMLADPNKDLAYLGRPCQFVHNDACRYSLWASARFSQPVVSSLSSALSQLKQQLSVTSFQLVGYSGGGALALLLAVERDDVDSVITVAGNLETRRFAEYHHVSPLTESLNPADYVDVLSNIPQVHFVGSEDEIITDEISNAYVELFDDDSVRMINVADVGHLRGWVELWPQLLTQITSAELK</sequence>
<dbReference type="AlphaFoldDB" id="Q1K3G3"/>
<dbReference type="Gene3D" id="3.40.50.1820">
    <property type="entry name" value="alpha/beta hydrolase"/>
    <property type="match status" value="1"/>
</dbReference>
<evidence type="ECO:0000259" key="2">
    <source>
        <dbReference type="Pfam" id="PF03959"/>
    </source>
</evidence>
<accession>Q1K3G3</accession>
<name>Q1K3G3_DESA6</name>
<gene>
    <name evidence="3" type="ORF">Dace_2877</name>
</gene>
<dbReference type="RefSeq" id="WP_005997892.1">
    <property type="nucleotide sequence ID" value="NZ_AAEW02000002.1"/>
</dbReference>
<dbReference type="SUPFAM" id="SSF53474">
    <property type="entry name" value="alpha/beta-Hydrolases"/>
    <property type="match status" value="1"/>
</dbReference>
<reference evidence="3" key="1">
    <citation type="submission" date="2006-05" db="EMBL/GenBank/DDBJ databases">
        <title>Annotation of the draft genome assembly of Desulfuromonas acetoxidans DSM 684.</title>
        <authorList>
            <consortium name="US DOE Joint Genome Institute (JGI-ORNL)"/>
            <person name="Larimer F."/>
            <person name="Land M."/>
            <person name="Hauser L."/>
        </authorList>
    </citation>
    <scope>NUCLEOTIDE SEQUENCE [LARGE SCALE GENOMIC DNA]</scope>
    <source>
        <strain evidence="3">DSM 684</strain>
    </source>
</reference>
<evidence type="ECO:0000313" key="4">
    <source>
        <dbReference type="Proteomes" id="UP000005695"/>
    </source>
</evidence>
<evidence type="ECO:0000256" key="1">
    <source>
        <dbReference type="SAM" id="SignalP"/>
    </source>
</evidence>
<feature type="chain" id="PRO_5004192434" description="Serine hydrolase domain-containing protein" evidence="1">
    <location>
        <begin position="23"/>
        <end position="283"/>
    </location>
</feature>
<dbReference type="EMBL" id="AAEW02000002">
    <property type="protein sequence ID" value="EAT17011.1"/>
    <property type="molecule type" value="Genomic_DNA"/>
</dbReference>
<comment type="caution">
    <text evidence="3">The sequence shown here is derived from an EMBL/GenBank/DDBJ whole genome shotgun (WGS) entry which is preliminary data.</text>
</comment>
<dbReference type="InterPro" id="IPR005645">
    <property type="entry name" value="FSH-like_dom"/>
</dbReference>
<feature type="signal peptide" evidence="1">
    <location>
        <begin position="1"/>
        <end position="22"/>
    </location>
</feature>
<dbReference type="PROSITE" id="PS51257">
    <property type="entry name" value="PROKAR_LIPOPROTEIN"/>
    <property type="match status" value="1"/>
</dbReference>